<feature type="domain" description="Glutathione S-transferase C-terminal" evidence="1">
    <location>
        <begin position="163"/>
        <end position="232"/>
    </location>
</feature>
<evidence type="ECO:0000313" key="3">
    <source>
        <dbReference type="EMBL" id="TQV77412.1"/>
    </source>
</evidence>
<dbReference type="CDD" id="cd00299">
    <property type="entry name" value="GST_C_family"/>
    <property type="match status" value="1"/>
</dbReference>
<evidence type="ECO:0000313" key="4">
    <source>
        <dbReference type="Proteomes" id="UP000317839"/>
    </source>
</evidence>
<dbReference type="RefSeq" id="WP_142940984.1">
    <property type="nucleotide sequence ID" value="NZ_VIKR01000001.1"/>
</dbReference>
<dbReference type="GO" id="GO:0005737">
    <property type="term" value="C:cytoplasm"/>
    <property type="evidence" value="ECO:0007669"/>
    <property type="project" value="TreeGrafter"/>
</dbReference>
<dbReference type="InterPro" id="IPR004046">
    <property type="entry name" value="GST_C"/>
</dbReference>
<feature type="domain" description="GST N-terminal" evidence="2">
    <location>
        <begin position="5"/>
        <end position="79"/>
    </location>
</feature>
<dbReference type="InterPro" id="IPR050931">
    <property type="entry name" value="Mito_Protein_Transport_Metaxin"/>
</dbReference>
<dbReference type="AlphaFoldDB" id="A0A545TJL6"/>
<accession>A0A545TJL6</accession>
<dbReference type="InterPro" id="IPR036282">
    <property type="entry name" value="Glutathione-S-Trfase_C_sf"/>
</dbReference>
<dbReference type="Proteomes" id="UP000317839">
    <property type="component" value="Unassembled WGS sequence"/>
</dbReference>
<dbReference type="PANTHER" id="PTHR12289:SF67">
    <property type="match status" value="1"/>
</dbReference>
<protein>
    <submittedName>
        <fullName evidence="3">Glutathione S-transferase family protein</fullName>
    </submittedName>
</protein>
<evidence type="ECO:0000259" key="1">
    <source>
        <dbReference type="Pfam" id="PF00043"/>
    </source>
</evidence>
<dbReference type="OrthoDB" id="7054557at2"/>
<reference evidence="3 4" key="1">
    <citation type="submission" date="2019-06" db="EMBL/GenBank/DDBJ databases">
        <title>Draft genome of Aliikangiella marina GYP-15.</title>
        <authorList>
            <person name="Wang G."/>
        </authorList>
    </citation>
    <scope>NUCLEOTIDE SEQUENCE [LARGE SCALE GENOMIC DNA]</scope>
    <source>
        <strain evidence="3 4">GYP-15</strain>
    </source>
</reference>
<dbReference type="PANTHER" id="PTHR12289">
    <property type="entry name" value="METAXIN RELATED"/>
    <property type="match status" value="1"/>
</dbReference>
<dbReference type="SUPFAM" id="SSF47616">
    <property type="entry name" value="GST C-terminal domain-like"/>
    <property type="match status" value="1"/>
</dbReference>
<keyword evidence="4" id="KW-1185">Reference proteome</keyword>
<evidence type="ECO:0000259" key="2">
    <source>
        <dbReference type="Pfam" id="PF13417"/>
    </source>
</evidence>
<dbReference type="SUPFAM" id="SSF52833">
    <property type="entry name" value="Thioredoxin-like"/>
    <property type="match status" value="1"/>
</dbReference>
<comment type="caution">
    <text evidence="3">The sequence shown here is derived from an EMBL/GenBank/DDBJ whole genome shotgun (WGS) entry which is preliminary data.</text>
</comment>
<dbReference type="Pfam" id="PF00043">
    <property type="entry name" value="GST_C"/>
    <property type="match status" value="1"/>
</dbReference>
<name>A0A545TJL6_9GAMM</name>
<dbReference type="Gene3D" id="1.20.1050.10">
    <property type="match status" value="2"/>
</dbReference>
<dbReference type="Gene3D" id="3.40.30.10">
    <property type="entry name" value="Glutaredoxin"/>
    <property type="match status" value="1"/>
</dbReference>
<dbReference type="InterPro" id="IPR004045">
    <property type="entry name" value="Glutathione_S-Trfase_N"/>
</dbReference>
<proteinExistence type="predicted"/>
<dbReference type="Pfam" id="PF13417">
    <property type="entry name" value="GST_N_3"/>
    <property type="match status" value="1"/>
</dbReference>
<keyword evidence="3" id="KW-0808">Transferase</keyword>
<dbReference type="InterPro" id="IPR036249">
    <property type="entry name" value="Thioredoxin-like_sf"/>
</dbReference>
<organism evidence="3 4">
    <name type="scientific">Aliikangiella marina</name>
    <dbReference type="NCBI Taxonomy" id="1712262"/>
    <lineage>
        <taxon>Bacteria</taxon>
        <taxon>Pseudomonadati</taxon>
        <taxon>Pseudomonadota</taxon>
        <taxon>Gammaproteobacteria</taxon>
        <taxon>Oceanospirillales</taxon>
        <taxon>Pleioneaceae</taxon>
        <taxon>Aliikangiella</taxon>
    </lineage>
</organism>
<gene>
    <name evidence="3" type="ORF">FLL45_05570</name>
</gene>
<dbReference type="GO" id="GO:0016740">
    <property type="term" value="F:transferase activity"/>
    <property type="evidence" value="ECO:0007669"/>
    <property type="project" value="UniProtKB-KW"/>
</dbReference>
<sequence length="366" mass="42691">MPYTLYGSPASYYTAKVKSYLRYKQIAFADQYATIWTYRKVIKPKTGVNFIPVVKTPEGAFLQDSTHIIDTIEKTHPERSVYPTSPKQKLAALLLELFGDEWLLLPAMHYRWSFPDENLNFVAEAFGKTAIPWLPAFLQRYIGKKVGKRFAGFVPLLGINETTKLAIENQFVQLIKALDIHFEQYDFLLGDRPSIADFSFIGPFRAHLFHDPYPKKILTKESPHLVDWIDRMWCLSDANEIKGWLVKDQVPETLNPIFNLLFQDAWPFFEESSKRLCEWLKENPEKSIPRAIGKIDFQIGETQSQRICPTYTQWMLQRPLAYYRSLSTEEQLMIDSWLNTFNAEALIKYKPACEITRINNRVARQQ</sequence>
<dbReference type="EMBL" id="VIKR01000001">
    <property type="protein sequence ID" value="TQV77412.1"/>
    <property type="molecule type" value="Genomic_DNA"/>
</dbReference>